<name>A0A6S7I2N3_PARCT</name>
<protein>
    <submittedName>
        <fullName evidence="1">Uncharacterized protein</fullName>
    </submittedName>
</protein>
<comment type="caution">
    <text evidence="1">The sequence shown here is derived from an EMBL/GenBank/DDBJ whole genome shotgun (WGS) entry which is preliminary data.</text>
</comment>
<reference evidence="1" key="1">
    <citation type="submission" date="2020-04" db="EMBL/GenBank/DDBJ databases">
        <authorList>
            <person name="Alioto T."/>
            <person name="Alioto T."/>
            <person name="Gomez Garrido J."/>
        </authorList>
    </citation>
    <scope>NUCLEOTIDE SEQUENCE</scope>
    <source>
        <strain evidence="1">A484AB</strain>
    </source>
</reference>
<dbReference type="EMBL" id="CACRXK020021419">
    <property type="protein sequence ID" value="CAB4035843.1"/>
    <property type="molecule type" value="Genomic_DNA"/>
</dbReference>
<keyword evidence="3" id="KW-1185">Reference proteome</keyword>
<dbReference type="EMBL" id="CACRXK020007328">
    <property type="protein sequence ID" value="CAB4011966.1"/>
    <property type="molecule type" value="Genomic_DNA"/>
</dbReference>
<dbReference type="AlphaFoldDB" id="A0A6S7I2N3"/>
<evidence type="ECO:0000313" key="3">
    <source>
        <dbReference type="Proteomes" id="UP001152795"/>
    </source>
</evidence>
<accession>A0A6S7I2N3</accession>
<proteinExistence type="predicted"/>
<evidence type="ECO:0000313" key="2">
    <source>
        <dbReference type="EMBL" id="CAB4035843.1"/>
    </source>
</evidence>
<gene>
    <name evidence="2" type="ORF">PACLA_8A049405</name>
    <name evidence="1" type="ORF">PACLA_8A057523</name>
</gene>
<organism evidence="1 3">
    <name type="scientific">Paramuricea clavata</name>
    <name type="common">Red gorgonian</name>
    <name type="synonym">Violescent sea-whip</name>
    <dbReference type="NCBI Taxonomy" id="317549"/>
    <lineage>
        <taxon>Eukaryota</taxon>
        <taxon>Metazoa</taxon>
        <taxon>Cnidaria</taxon>
        <taxon>Anthozoa</taxon>
        <taxon>Octocorallia</taxon>
        <taxon>Malacalcyonacea</taxon>
        <taxon>Plexauridae</taxon>
        <taxon>Paramuricea</taxon>
    </lineage>
</organism>
<sequence length="114" mass="12779">MSKVVGGVRKVVHVFEEQAVIKPKSSAHCHRSSSQDGNKVAHDLHKLKPFSPVIGRSHNSFVGIPSDPLENLNEELFSEWLKRHQKNIALHFPTVDDTPAVEPVENMCQQSDTF</sequence>
<dbReference type="Proteomes" id="UP001152795">
    <property type="component" value="Unassembled WGS sequence"/>
</dbReference>
<evidence type="ECO:0000313" key="1">
    <source>
        <dbReference type="EMBL" id="CAB4011966.1"/>
    </source>
</evidence>